<accession>A0A150RGD4</accession>
<dbReference type="AlphaFoldDB" id="A0A150RGD4"/>
<dbReference type="EMBL" id="JEMB01002668">
    <property type="protein sequence ID" value="KYF79307.1"/>
    <property type="molecule type" value="Genomic_DNA"/>
</dbReference>
<proteinExistence type="predicted"/>
<gene>
    <name evidence="1" type="ORF">BE17_24545</name>
</gene>
<organism evidence="1 2">
    <name type="scientific">Sorangium cellulosum</name>
    <name type="common">Polyangium cellulosum</name>
    <dbReference type="NCBI Taxonomy" id="56"/>
    <lineage>
        <taxon>Bacteria</taxon>
        <taxon>Pseudomonadati</taxon>
        <taxon>Myxococcota</taxon>
        <taxon>Polyangia</taxon>
        <taxon>Polyangiales</taxon>
        <taxon>Polyangiaceae</taxon>
        <taxon>Sorangium</taxon>
    </lineage>
</organism>
<reference evidence="1 2" key="1">
    <citation type="submission" date="2014-02" db="EMBL/GenBank/DDBJ databases">
        <title>The small core and large imbalanced accessory genome model reveals a collaborative survival strategy of Sorangium cellulosum strains in nature.</title>
        <authorList>
            <person name="Han K."/>
            <person name="Peng R."/>
            <person name="Blom J."/>
            <person name="Li Y.-Z."/>
        </authorList>
    </citation>
    <scope>NUCLEOTIDE SEQUENCE [LARGE SCALE GENOMIC DNA]</scope>
    <source>
        <strain evidence="1 2">So0011-07</strain>
    </source>
</reference>
<sequence>ANGASEVVAETSAPGGAQLRMSVANGHLFRFAIRAADGAAEWAPLGGIVDSEAGSDLPPWDRGVRAALFAIGPSGASARFASFRMEQPARQP</sequence>
<dbReference type="Proteomes" id="UP000075635">
    <property type="component" value="Unassembled WGS sequence"/>
</dbReference>
<evidence type="ECO:0000313" key="1">
    <source>
        <dbReference type="EMBL" id="KYF79307.1"/>
    </source>
</evidence>
<protein>
    <recommendedName>
        <fullName evidence="3">Xylosidase</fullName>
    </recommendedName>
</protein>
<comment type="caution">
    <text evidence="1">The sequence shown here is derived from an EMBL/GenBank/DDBJ whole genome shotgun (WGS) entry which is preliminary data.</text>
</comment>
<evidence type="ECO:0000313" key="2">
    <source>
        <dbReference type="Proteomes" id="UP000075635"/>
    </source>
</evidence>
<feature type="non-terminal residue" evidence="1">
    <location>
        <position position="1"/>
    </location>
</feature>
<name>A0A150RGD4_SORCE</name>
<evidence type="ECO:0008006" key="3">
    <source>
        <dbReference type="Google" id="ProtNLM"/>
    </source>
</evidence>
<dbReference type="Gene3D" id="2.60.120.200">
    <property type="match status" value="1"/>
</dbReference>